<evidence type="ECO:0008006" key="3">
    <source>
        <dbReference type="Google" id="ProtNLM"/>
    </source>
</evidence>
<gene>
    <name evidence="1" type="ORF">FB554_1240</name>
</gene>
<reference evidence="1 2" key="1">
    <citation type="submission" date="2019-06" db="EMBL/GenBank/DDBJ databases">
        <title>Sequencing the genomes of 1000 actinobacteria strains.</title>
        <authorList>
            <person name="Klenk H.-P."/>
        </authorList>
    </citation>
    <scope>NUCLEOTIDE SEQUENCE [LARGE SCALE GENOMIC DNA]</scope>
    <source>
        <strain evidence="1 2">DSM 24617</strain>
    </source>
</reference>
<proteinExistence type="predicted"/>
<dbReference type="OrthoDB" id="4464348at2"/>
<evidence type="ECO:0000313" key="2">
    <source>
        <dbReference type="Proteomes" id="UP000318336"/>
    </source>
</evidence>
<organism evidence="1 2">
    <name type="scientific">Barrientosiimonas humi</name>
    <dbReference type="NCBI Taxonomy" id="999931"/>
    <lineage>
        <taxon>Bacteria</taxon>
        <taxon>Bacillati</taxon>
        <taxon>Actinomycetota</taxon>
        <taxon>Actinomycetes</taxon>
        <taxon>Micrococcales</taxon>
        <taxon>Dermacoccaceae</taxon>
        <taxon>Barrientosiimonas</taxon>
    </lineage>
</organism>
<dbReference type="Proteomes" id="UP000318336">
    <property type="component" value="Unassembled WGS sequence"/>
</dbReference>
<sequence>MCQARGVAARALSAESLGAWLLKARGDEPETQAHVRSAFAHVETRCVRPSYRTDLVVAGQPALLWVSGKAPGLPSGIYAHGRTTGVAEGGVIPVELAPLTPPLLRSELLGHPVLGGMEVLRMPAGSNPSYVTREQLVELSQLCPDLDA</sequence>
<comment type="caution">
    <text evidence="1">The sequence shown here is derived from an EMBL/GenBank/DDBJ whole genome shotgun (WGS) entry which is preliminary data.</text>
</comment>
<keyword evidence="2" id="KW-1185">Reference proteome</keyword>
<evidence type="ECO:0000313" key="1">
    <source>
        <dbReference type="EMBL" id="TQL33106.1"/>
    </source>
</evidence>
<dbReference type="AlphaFoldDB" id="A0A542XBI7"/>
<name>A0A542XBI7_9MICO</name>
<accession>A0A542XBI7</accession>
<protein>
    <recommendedName>
        <fullName evidence="3">EVE domain-containing protein</fullName>
    </recommendedName>
</protein>
<dbReference type="EMBL" id="VFOK01000001">
    <property type="protein sequence ID" value="TQL33106.1"/>
    <property type="molecule type" value="Genomic_DNA"/>
</dbReference>